<organism evidence="1 2">
    <name type="scientific">Romanomermis culicivorax</name>
    <name type="common">Nematode worm</name>
    <dbReference type="NCBI Taxonomy" id="13658"/>
    <lineage>
        <taxon>Eukaryota</taxon>
        <taxon>Metazoa</taxon>
        <taxon>Ecdysozoa</taxon>
        <taxon>Nematoda</taxon>
        <taxon>Enoplea</taxon>
        <taxon>Dorylaimia</taxon>
        <taxon>Mermithida</taxon>
        <taxon>Mermithoidea</taxon>
        <taxon>Mermithidae</taxon>
        <taxon>Romanomermis</taxon>
    </lineage>
</organism>
<reference evidence="2" key="1">
    <citation type="submission" date="2022-11" db="UniProtKB">
        <authorList>
            <consortium name="WormBaseParasite"/>
        </authorList>
    </citation>
    <scope>IDENTIFICATION</scope>
</reference>
<dbReference type="AlphaFoldDB" id="A0A915HIL5"/>
<dbReference type="Proteomes" id="UP000887565">
    <property type="component" value="Unplaced"/>
</dbReference>
<sequence>MLGDGLEPSTLRIQGRCSTYFANQATCMVPKRGCSWVQGRRHDEQLNTTQQKPLQPPRSKGHWYIRQFSMSKPTSQKNNAW</sequence>
<evidence type="ECO:0000313" key="2">
    <source>
        <dbReference type="WBParaSite" id="nRc.2.0.1.t01166-RA"/>
    </source>
</evidence>
<proteinExistence type="predicted"/>
<dbReference type="WBParaSite" id="nRc.2.0.1.t01166-RA">
    <property type="protein sequence ID" value="nRc.2.0.1.t01166-RA"/>
    <property type="gene ID" value="nRc.2.0.1.g01166"/>
</dbReference>
<name>A0A915HIL5_ROMCU</name>
<evidence type="ECO:0000313" key="1">
    <source>
        <dbReference type="Proteomes" id="UP000887565"/>
    </source>
</evidence>
<accession>A0A915HIL5</accession>
<protein>
    <submittedName>
        <fullName evidence="2">Uncharacterized protein</fullName>
    </submittedName>
</protein>
<keyword evidence="1" id="KW-1185">Reference proteome</keyword>